<feature type="compositionally biased region" description="Low complexity" evidence="1">
    <location>
        <begin position="121"/>
        <end position="133"/>
    </location>
</feature>
<organism evidence="2 3">
    <name type="scientific">Desmophyllum pertusum</name>
    <dbReference type="NCBI Taxonomy" id="174260"/>
    <lineage>
        <taxon>Eukaryota</taxon>
        <taxon>Metazoa</taxon>
        <taxon>Cnidaria</taxon>
        <taxon>Anthozoa</taxon>
        <taxon>Hexacorallia</taxon>
        <taxon>Scleractinia</taxon>
        <taxon>Caryophylliina</taxon>
        <taxon>Caryophylliidae</taxon>
        <taxon>Desmophyllum</taxon>
    </lineage>
</organism>
<dbReference type="PANTHER" id="PTHR22605">
    <property type="entry name" value="RZ-TYPE DOMAIN-CONTAINING PROTEIN"/>
    <property type="match status" value="1"/>
</dbReference>
<feature type="compositionally biased region" description="Polar residues" evidence="1">
    <location>
        <begin position="573"/>
        <end position="592"/>
    </location>
</feature>
<dbReference type="PANTHER" id="PTHR22605:SF16">
    <property type="entry name" value="E3 UBIQUITIN-PROTEIN LIGASE RNF213"/>
    <property type="match status" value="1"/>
</dbReference>
<proteinExistence type="predicted"/>
<reference evidence="2" key="1">
    <citation type="submission" date="2023-01" db="EMBL/GenBank/DDBJ databases">
        <title>Genome assembly of the deep-sea coral Lophelia pertusa.</title>
        <authorList>
            <person name="Herrera S."/>
            <person name="Cordes E."/>
        </authorList>
    </citation>
    <scope>NUCLEOTIDE SEQUENCE</scope>
    <source>
        <strain evidence="2">USNM1676648</strain>
        <tissue evidence="2">Polyp</tissue>
    </source>
</reference>
<evidence type="ECO:0000313" key="3">
    <source>
        <dbReference type="Proteomes" id="UP001163046"/>
    </source>
</evidence>
<evidence type="ECO:0000256" key="1">
    <source>
        <dbReference type="SAM" id="MobiDB-lite"/>
    </source>
</evidence>
<dbReference type="InterPro" id="IPR031248">
    <property type="entry name" value="RNF213"/>
</dbReference>
<comment type="caution">
    <text evidence="2">The sequence shown here is derived from an EMBL/GenBank/DDBJ whole genome shotgun (WGS) entry which is preliminary data.</text>
</comment>
<feature type="compositionally biased region" description="Basic and acidic residues" evidence="1">
    <location>
        <begin position="514"/>
        <end position="531"/>
    </location>
</feature>
<feature type="compositionally biased region" description="Polar residues" evidence="1">
    <location>
        <begin position="610"/>
        <end position="620"/>
    </location>
</feature>
<dbReference type="EMBL" id="MU827779">
    <property type="protein sequence ID" value="KAJ7339355.1"/>
    <property type="molecule type" value="Genomic_DNA"/>
</dbReference>
<feature type="compositionally biased region" description="Polar residues" evidence="1">
    <location>
        <begin position="38"/>
        <end position="51"/>
    </location>
</feature>
<dbReference type="GO" id="GO:0016887">
    <property type="term" value="F:ATP hydrolysis activity"/>
    <property type="evidence" value="ECO:0007669"/>
    <property type="project" value="InterPro"/>
</dbReference>
<feature type="compositionally biased region" description="Basic and acidic residues" evidence="1">
    <location>
        <begin position="103"/>
        <end position="115"/>
    </location>
</feature>
<accession>A0A9X0CGG5</accession>
<gene>
    <name evidence="2" type="ORF">OS493_005749</name>
</gene>
<feature type="compositionally biased region" description="Polar residues" evidence="1">
    <location>
        <begin position="196"/>
        <end position="220"/>
    </location>
</feature>
<keyword evidence="3" id="KW-1185">Reference proteome</keyword>
<feature type="compositionally biased region" description="Basic and acidic residues" evidence="1">
    <location>
        <begin position="274"/>
        <end position="290"/>
    </location>
</feature>
<feature type="region of interest" description="Disordered" evidence="1">
    <location>
        <begin position="30"/>
        <end position="149"/>
    </location>
</feature>
<evidence type="ECO:0000313" key="2">
    <source>
        <dbReference type="EMBL" id="KAJ7339355.1"/>
    </source>
</evidence>
<feature type="region of interest" description="Disordered" evidence="1">
    <location>
        <begin position="196"/>
        <end position="452"/>
    </location>
</feature>
<feature type="compositionally biased region" description="Polar residues" evidence="1">
    <location>
        <begin position="59"/>
        <end position="87"/>
    </location>
</feature>
<dbReference type="Proteomes" id="UP001163046">
    <property type="component" value="Unassembled WGS sequence"/>
</dbReference>
<sequence length="949" mass="102364">MKCPACGNEDLQEHHRFCSNCGSTLSQGIKSSGEALTVSKNSSQQTTSVGDKSSDTADHQTSAAENTKVNKGNSPGSESVSPDQFSIDTKPCPVSSELTEGGNRGDEFQKDDHVGGSHTASSPPLSDSKSNSNEFKVVPEQGTSDDCLTNQGKQMVCADQGHSSTELHEPHTEEVLEQDAIKGILVPKTLQVVSTTASTVPAESQTEAVTSTSTRKQTLPRTECAKEDFPQPEANHASKTCDNSKNTTLAASRREEITPDQLDDEAVAAIQRSEGQKEDGESVGEKKSEANRSQGDVQEGAKQLVGDENGVVKQDGAKDDTLPVDASVNSTSKFDDDENGGVKQDGAKDDTLPVVDSGNSASKFGDVENGGVKQDGAKDDTLPVDDSVNSTSKFDDDENGGVKQDGAKDDTLPVVDSGNSASKFGDVENGGVKQDGAKDDTLPVDDSVNSASKFGDVANGVVKQDGAKYDTLPVDDSVNSASKFGDVENGVVKQDGAKDDTFPVDDSVNSASKFGDDKNGVVDKNSAKDDTLPVDDSVNSASKFGDDEKGGADNGNKRAMNLDDNTKADPSDNKGSASQRGVPNGNGPQQSDTEVKEPGSGAKTDMDPSGGNSSTDQSSYPLEGARENNVDSNRDPEKPNDGFVTVIFHALLTPTFQFNHSQGDRVFIRYQGYSSWHEENRVAVHIVREVFNGYFELEGSIKVNLQQASRKIPYKYVVARPQGNNKPPKILWECLIGFKPVVSHAHVNRCLDIREDSLKSKATWHQYDDAVFSEPGVLDSIRSYVPFLRNFDSDPVEGRRMAMMVMLPEWDSISSDKGGICASSALTQINDVVYCMSKPGAENGGNFFNRTLASFYVRQVLFDYLFPRLNVNTQVLHTQAIEDEAQVKRLVTSVIIASLAVLHHMTFLRENELRDLLENLVLHQNASGQKKCIEFESLLRHFPKEQQSR</sequence>
<feature type="compositionally biased region" description="Basic and acidic residues" evidence="1">
    <location>
        <begin position="560"/>
        <end position="572"/>
    </location>
</feature>
<feature type="compositionally biased region" description="Polar residues" evidence="1">
    <location>
        <begin position="237"/>
        <end position="250"/>
    </location>
</feature>
<dbReference type="GO" id="GO:0004842">
    <property type="term" value="F:ubiquitin-protein transferase activity"/>
    <property type="evidence" value="ECO:0007669"/>
    <property type="project" value="InterPro"/>
</dbReference>
<dbReference type="AlphaFoldDB" id="A0A9X0CGG5"/>
<feature type="region of interest" description="Disordered" evidence="1">
    <location>
        <begin position="470"/>
        <end position="639"/>
    </location>
</feature>
<protein>
    <submittedName>
        <fullName evidence="2">Uncharacterized protein</fullName>
    </submittedName>
</protein>
<dbReference type="OrthoDB" id="5989870at2759"/>
<feature type="compositionally biased region" description="Basic and acidic residues" evidence="1">
    <location>
        <begin position="624"/>
        <end position="639"/>
    </location>
</feature>
<name>A0A9X0CGG5_9CNID</name>